<dbReference type="Proteomes" id="UP000030185">
    <property type="component" value="Unassembled WGS sequence"/>
</dbReference>
<evidence type="ECO:0000313" key="6">
    <source>
        <dbReference type="EMBL" id="GAL83540.1"/>
    </source>
</evidence>
<feature type="chain" id="PRO_5001944804" evidence="5">
    <location>
        <begin position="21"/>
        <end position="1017"/>
    </location>
</feature>
<accession>A0A098L9F7</accession>
<dbReference type="EMBL" id="BBLT01000001">
    <property type="protein sequence ID" value="GAL83540.1"/>
    <property type="molecule type" value="Genomic_DNA"/>
</dbReference>
<dbReference type="SMART" id="SM00028">
    <property type="entry name" value="TPR"/>
    <property type="match status" value="17"/>
</dbReference>
<dbReference type="SMART" id="SM00671">
    <property type="entry name" value="SEL1"/>
    <property type="match status" value="3"/>
</dbReference>
<feature type="repeat" description="TPR" evidence="3">
    <location>
        <begin position="353"/>
        <end position="386"/>
    </location>
</feature>
<sequence>MLKKLLIFSFILLTPLFVRAQNTMVKVSYDQLFRDGVELLDKEKYAAARHAFEKYVGQGINDLKTIDAEYYIAFSALNLFNPDAEPLYKQFILKYPYHAKASLAHFDLATFYYNGKKYEKAIQYFEKVNHENLNEEQQLDANFKLAYSYLNVKAFDKAAPLFNKIKGGKHKYTYAASYYAGYLEFRNGEYDAALADLKKAEENESYKPLVPYMIVNIYYKKGELDQLIAYAGSVTSSKQDIQNADEFYLLTGEAYFRKEDYQKAEENFSKYIRTAKVKANPEIQYRLSYSQFKNGQYEDAAENFKGLAIGNDSISQASAYYLGVSYLQTGKKDFAVTAFNQARKSNLNKDIQKEALFNYGKVNFDLERYTEAIPALKEFLKNYPTSTHIPEATEILSESLLKTKDYSDAISYIEGLKSRSLRINATYQIVTFLKGTELLNNNNFQEAINMFNKSLEYPINKDYVIYANFWKGEALSYLKDYNAAINAYAAVFTNSKDDNEYYLKSRYGIGYAYYNTKQFDKALTHFRAYVDKVKGEKNKQNYNDALLRLADLYYVTKQYEQAIKYYDEAVADKSSDIDYAYYQRGLVKMNLGEVLDAKANFEAVIKRYPNSLYYDDALFQKGQLELQTGENNDAVKAYSALIGIKPGSPYAPYAYSRRAIAYFNLKDYEKAIRDYQYILDNLPTHEESQNALKGIQEALAAAGREEEFPAILAKFKEYNPDNKESASLTVLEFENAKALYNNQKYPQAIQSFLTFINGNPNNPNVKEAQYYMAESYFRQNELPSAIEYYKKVTESRASSYYNKAIQRLADLSLLNKDYQSAKNYYQILLAQASSKKDKSIANVGLVVSYYNTQKYDSALYYTSEILKQGNSTLDAESKAMLYQGKIAMAKGENDKAVDYFIQTINAAKDVNAAEAQYLIAKIQYNDKKYKQSLETLYDLNNNFSIYDDWLGRSFLLIAENFVALNELFQAKATLKSIIEKSPHKETVEKAKVRLSELESKEKETEKIEKGQEGKSNE</sequence>
<feature type="repeat" description="TPR" evidence="3">
    <location>
        <begin position="543"/>
        <end position="576"/>
    </location>
</feature>
<dbReference type="AlphaFoldDB" id="A0A098L9F7"/>
<feature type="signal peptide" evidence="5">
    <location>
        <begin position="1"/>
        <end position="20"/>
    </location>
</feature>
<dbReference type="InterPro" id="IPR013105">
    <property type="entry name" value="TPR_2"/>
</dbReference>
<feature type="region of interest" description="Disordered" evidence="4">
    <location>
        <begin position="998"/>
        <end position="1017"/>
    </location>
</feature>
<dbReference type="InterPro" id="IPR006597">
    <property type="entry name" value="Sel1-like"/>
</dbReference>
<proteinExistence type="predicted"/>
<evidence type="ECO:0000256" key="1">
    <source>
        <dbReference type="ARBA" id="ARBA00022737"/>
    </source>
</evidence>
<keyword evidence="5" id="KW-0732">Signal</keyword>
<feature type="repeat" description="TPR" evidence="3">
    <location>
        <begin position="652"/>
        <end position="685"/>
    </location>
</feature>
<evidence type="ECO:0000256" key="2">
    <source>
        <dbReference type="ARBA" id="ARBA00022803"/>
    </source>
</evidence>
<feature type="repeat" description="TPR" evidence="3">
    <location>
        <begin position="615"/>
        <end position="648"/>
    </location>
</feature>
<keyword evidence="2 3" id="KW-0802">TPR repeat</keyword>
<dbReference type="PANTHER" id="PTHR12558">
    <property type="entry name" value="CELL DIVISION CYCLE 16,23,27"/>
    <property type="match status" value="1"/>
</dbReference>
<reference evidence="6 7" key="1">
    <citation type="submission" date="2014-09" db="EMBL/GenBank/DDBJ databases">
        <title>Sporocytophaga myxococcoides PG-01 genome sequencing.</title>
        <authorList>
            <person name="Liu L."/>
            <person name="Gao P.J."/>
            <person name="Chen G.J."/>
            <person name="Wang L.S."/>
        </authorList>
    </citation>
    <scope>NUCLEOTIDE SEQUENCE [LARGE SCALE GENOMIC DNA]</scope>
    <source>
        <strain evidence="6 7">PG-01</strain>
    </source>
</reference>
<dbReference type="SUPFAM" id="SSF48452">
    <property type="entry name" value="TPR-like"/>
    <property type="match status" value="6"/>
</dbReference>
<dbReference type="STRING" id="153721.MYP_767"/>
<comment type="caution">
    <text evidence="6">The sequence shown here is derived from an EMBL/GenBank/DDBJ whole genome shotgun (WGS) entry which is preliminary data.</text>
</comment>
<dbReference type="InterPro" id="IPR019734">
    <property type="entry name" value="TPR_rpt"/>
</dbReference>
<dbReference type="eggNOG" id="COG1729">
    <property type="taxonomic scope" value="Bacteria"/>
</dbReference>
<dbReference type="PANTHER" id="PTHR12558:SF13">
    <property type="entry name" value="CELL DIVISION CYCLE PROTEIN 27 HOMOLOG"/>
    <property type="match status" value="1"/>
</dbReference>
<evidence type="ECO:0000256" key="5">
    <source>
        <dbReference type="SAM" id="SignalP"/>
    </source>
</evidence>
<dbReference type="PROSITE" id="PS50005">
    <property type="entry name" value="TPR"/>
    <property type="match status" value="6"/>
</dbReference>
<dbReference type="Pfam" id="PF13432">
    <property type="entry name" value="TPR_16"/>
    <property type="match status" value="6"/>
</dbReference>
<dbReference type="eggNOG" id="COG0457">
    <property type="taxonomic scope" value="Bacteria"/>
</dbReference>
<gene>
    <name evidence="6" type="ORF">MYP_767</name>
</gene>
<keyword evidence="1" id="KW-0677">Repeat</keyword>
<dbReference type="InterPro" id="IPR011990">
    <property type="entry name" value="TPR-like_helical_dom_sf"/>
</dbReference>
<name>A0A098L9F7_9BACT</name>
<dbReference type="OrthoDB" id="9814448at2"/>
<protein>
    <submittedName>
        <fullName evidence="6">Uncharacterized protein</fullName>
    </submittedName>
</protein>
<dbReference type="Gene3D" id="1.25.40.10">
    <property type="entry name" value="Tetratricopeptide repeat domain"/>
    <property type="match status" value="9"/>
</dbReference>
<dbReference type="Pfam" id="PF07719">
    <property type="entry name" value="TPR_2"/>
    <property type="match status" value="1"/>
</dbReference>
<feature type="repeat" description="TPR" evidence="3">
    <location>
        <begin position="102"/>
        <end position="135"/>
    </location>
</feature>
<evidence type="ECO:0000256" key="4">
    <source>
        <dbReference type="SAM" id="MobiDB-lite"/>
    </source>
</evidence>
<dbReference type="RefSeq" id="WP_045458559.1">
    <property type="nucleotide sequence ID" value="NZ_BBLT01000001.1"/>
</dbReference>
<evidence type="ECO:0000313" key="7">
    <source>
        <dbReference type="Proteomes" id="UP000030185"/>
    </source>
</evidence>
<keyword evidence="7" id="KW-1185">Reference proteome</keyword>
<evidence type="ECO:0000256" key="3">
    <source>
        <dbReference type="PROSITE-ProRule" id="PRU00339"/>
    </source>
</evidence>
<feature type="repeat" description="TPR" evidence="3">
    <location>
        <begin position="245"/>
        <end position="278"/>
    </location>
</feature>
<organism evidence="6 7">
    <name type="scientific">Sporocytophaga myxococcoides</name>
    <dbReference type="NCBI Taxonomy" id="153721"/>
    <lineage>
        <taxon>Bacteria</taxon>
        <taxon>Pseudomonadati</taxon>
        <taxon>Bacteroidota</taxon>
        <taxon>Cytophagia</taxon>
        <taxon>Cytophagales</taxon>
        <taxon>Cytophagaceae</taxon>
        <taxon>Sporocytophaga</taxon>
    </lineage>
</organism>